<dbReference type="InterPro" id="IPR050789">
    <property type="entry name" value="Diverse_Enzym_Activities"/>
</dbReference>
<dbReference type="Gene3D" id="3.40.710.10">
    <property type="entry name" value="DD-peptidase/beta-lactamase superfamily"/>
    <property type="match status" value="1"/>
</dbReference>
<sequence>MAMTSVSESAQLWAGEEALRLLARHRVPGLAVGVCDRTGPLWSIGVGVTALKAGQSVSTGTLFSLQSASKMYTATAVMCAVRDGLVDLDLALPTYLPGFTVHSRWESTPEARITLRHLLSHRAGFVHEAPRGSNYDNSDESFEDHCASISETWLQFPVGERYSYSNLGIDLAALVLQKVSGVGFPTYADRVVLQPLGLHRTTFDIARIEADPDRAVGHSKSAPPRLAVPMLGAGGAYASVDDALRYIAFHLDRGRSLLAPELLRQMYEVPDASPGQRVGYGLGIDTGIWNGRLVRNHGGGGFGFLCDLAWDPMVGVGVAVLTNSDDHPFQVHFATQLLDLAASP</sequence>
<dbReference type="InterPro" id="IPR001466">
    <property type="entry name" value="Beta-lactam-related"/>
</dbReference>
<proteinExistence type="predicted"/>
<name>A0A367YUE9_9ACTN</name>
<dbReference type="EMBL" id="QOUI01000010">
    <property type="protein sequence ID" value="RCK68652.1"/>
    <property type="molecule type" value="Genomic_DNA"/>
</dbReference>
<dbReference type="SUPFAM" id="SSF56601">
    <property type="entry name" value="beta-lactamase/transpeptidase-like"/>
    <property type="match status" value="1"/>
</dbReference>
<dbReference type="Proteomes" id="UP000252770">
    <property type="component" value="Unassembled WGS sequence"/>
</dbReference>
<gene>
    <name evidence="2" type="ORF">DT076_15635</name>
</gene>
<evidence type="ECO:0000259" key="1">
    <source>
        <dbReference type="Pfam" id="PF00144"/>
    </source>
</evidence>
<dbReference type="Pfam" id="PF00144">
    <property type="entry name" value="Beta-lactamase"/>
    <property type="match status" value="1"/>
</dbReference>
<comment type="caution">
    <text evidence="2">The sequence shown here is derived from an EMBL/GenBank/DDBJ whole genome shotgun (WGS) entry which is preliminary data.</text>
</comment>
<dbReference type="PANTHER" id="PTHR43283">
    <property type="entry name" value="BETA-LACTAMASE-RELATED"/>
    <property type="match status" value="1"/>
</dbReference>
<dbReference type="InterPro" id="IPR012338">
    <property type="entry name" value="Beta-lactam/transpept-like"/>
</dbReference>
<accession>A0A367YUE9</accession>
<dbReference type="AlphaFoldDB" id="A0A367YUE9"/>
<protein>
    <submittedName>
        <fullName evidence="2">Class A beta-lactamase-related serine hydrolase</fullName>
    </submittedName>
</protein>
<dbReference type="GO" id="GO:0016787">
    <property type="term" value="F:hydrolase activity"/>
    <property type="evidence" value="ECO:0007669"/>
    <property type="project" value="UniProtKB-KW"/>
</dbReference>
<keyword evidence="3" id="KW-1185">Reference proteome</keyword>
<feature type="domain" description="Beta-lactamase-related" evidence="1">
    <location>
        <begin position="21"/>
        <end position="338"/>
    </location>
</feature>
<reference evidence="2 3" key="1">
    <citation type="submission" date="2018-07" db="EMBL/GenBank/DDBJ databases">
        <title>Desertimonas flava gen. nov. sp. nov.</title>
        <authorList>
            <person name="Liu S."/>
        </authorList>
    </citation>
    <scope>NUCLEOTIDE SEQUENCE [LARGE SCALE GENOMIC DNA]</scope>
    <source>
        <strain evidence="2 3">16Sb5-5</strain>
    </source>
</reference>
<keyword evidence="2" id="KW-0378">Hydrolase</keyword>
<evidence type="ECO:0000313" key="2">
    <source>
        <dbReference type="EMBL" id="RCK68652.1"/>
    </source>
</evidence>
<evidence type="ECO:0000313" key="3">
    <source>
        <dbReference type="Proteomes" id="UP000252770"/>
    </source>
</evidence>
<organism evidence="2 3">
    <name type="scientific">Desertihabitans brevis</name>
    <dbReference type="NCBI Taxonomy" id="2268447"/>
    <lineage>
        <taxon>Bacteria</taxon>
        <taxon>Bacillati</taxon>
        <taxon>Actinomycetota</taxon>
        <taxon>Actinomycetes</taxon>
        <taxon>Propionibacteriales</taxon>
        <taxon>Propionibacteriaceae</taxon>
        <taxon>Desertihabitans</taxon>
    </lineage>
</organism>